<evidence type="ECO:0000313" key="5">
    <source>
        <dbReference type="Proteomes" id="UP000308549"/>
    </source>
</evidence>
<dbReference type="SUPFAM" id="SSF48350">
    <property type="entry name" value="GTPase activation domain, GAP"/>
    <property type="match status" value="1"/>
</dbReference>
<evidence type="ECO:0000256" key="2">
    <source>
        <dbReference type="SAM" id="MobiDB-lite"/>
    </source>
</evidence>
<dbReference type="EMBL" id="NAJL01000032">
    <property type="protein sequence ID" value="TKA25860.1"/>
    <property type="molecule type" value="Genomic_DNA"/>
</dbReference>
<feature type="compositionally biased region" description="Polar residues" evidence="2">
    <location>
        <begin position="233"/>
        <end position="244"/>
    </location>
</feature>
<evidence type="ECO:0000259" key="3">
    <source>
        <dbReference type="PROSITE" id="PS50238"/>
    </source>
</evidence>
<feature type="compositionally biased region" description="Basic and acidic residues" evidence="2">
    <location>
        <begin position="642"/>
        <end position="656"/>
    </location>
</feature>
<keyword evidence="1" id="KW-0343">GTPase activation</keyword>
<name>A0A4U0TUA7_9PEZI</name>
<dbReference type="CDD" id="cd00159">
    <property type="entry name" value="RhoGAP"/>
    <property type="match status" value="1"/>
</dbReference>
<dbReference type="InterPro" id="IPR008936">
    <property type="entry name" value="Rho_GTPase_activation_prot"/>
</dbReference>
<dbReference type="Proteomes" id="UP000308549">
    <property type="component" value="Unassembled WGS sequence"/>
</dbReference>
<protein>
    <recommendedName>
        <fullName evidence="3">Rho-GAP domain-containing protein</fullName>
    </recommendedName>
</protein>
<feature type="compositionally biased region" description="Basic and acidic residues" evidence="2">
    <location>
        <begin position="208"/>
        <end position="223"/>
    </location>
</feature>
<feature type="compositionally biased region" description="Polar residues" evidence="2">
    <location>
        <begin position="162"/>
        <end position="177"/>
    </location>
</feature>
<dbReference type="GO" id="GO:0005096">
    <property type="term" value="F:GTPase activator activity"/>
    <property type="evidence" value="ECO:0007669"/>
    <property type="project" value="UniProtKB-KW"/>
</dbReference>
<keyword evidence="5" id="KW-1185">Reference proteome</keyword>
<dbReference type="InterPro" id="IPR050729">
    <property type="entry name" value="Rho-GAP"/>
</dbReference>
<dbReference type="Pfam" id="PF00620">
    <property type="entry name" value="RhoGAP"/>
    <property type="match status" value="1"/>
</dbReference>
<feature type="region of interest" description="Disordered" evidence="2">
    <location>
        <begin position="17"/>
        <end position="326"/>
    </location>
</feature>
<sequence>MPACPLGLKCREQQLMQGAVSATTRTMPRPPKPTDLTINLKPATDTAQTTPGSNSSPINVDLSSFGGGDFGDHQPGHLTSLPPLPSSPPTSPRHHRDPSKNFFGTFKSRVSPEQERDQQKGQARQGREENEDYRPSSSSMSKIYHLRKNPGSTPELSLVGSAESSGKSDTDVTTARPQPSPHHSQDSIASRRKENKPFRNPLIRTKSIRRDSDSKGNKPDYKTSFEQAPKTAPFQSPEWSNSDMNLLKARSKEKRGKSAERAVASEGDENTTDMRSRFSHKEKDNKGGFMTSSRNAMSKATKATKGSGGLFTRLGKIGRSSSHNEKDVSDSEYKIKVINLPLVEQTRITRISKDLGSCRDKTEFWMPSLPWRCIDYLNLNCESEGLYRIPGSGPQVKHWQRRFDAELDVDLLDEEELYDPNTIGSMLKSWLRDLPTEIMSASAQSALAVELEKDNPEYAKMGQPAPQKLRDALSDLSPFNYYLLFAITCHLSLLLSHKEKNKMDLNNLSICIGPPLKLERWLFNYLVGDWRHCWQGCFTEKQYLESEKAHELGVEYEGPDAESQNDGNQGALAEDMRLIHSSGSTSGDSKASEQTDPWQQSGIELRPRVDSKPETYLPAGTRQTSNGSVGSPTQRGSPPIVEVKRPSTAEEQKRVDGSSSNTATPRQPSHGRSRSDVATTPVVGGSPSANYQFPMPGRS</sequence>
<feature type="compositionally biased region" description="Polar residues" evidence="2">
    <location>
        <begin position="621"/>
        <end position="636"/>
    </location>
</feature>
<organism evidence="4 5">
    <name type="scientific">Salinomyces thailandicus</name>
    <dbReference type="NCBI Taxonomy" id="706561"/>
    <lineage>
        <taxon>Eukaryota</taxon>
        <taxon>Fungi</taxon>
        <taxon>Dikarya</taxon>
        <taxon>Ascomycota</taxon>
        <taxon>Pezizomycotina</taxon>
        <taxon>Dothideomycetes</taxon>
        <taxon>Dothideomycetidae</taxon>
        <taxon>Mycosphaerellales</taxon>
        <taxon>Teratosphaeriaceae</taxon>
        <taxon>Salinomyces</taxon>
    </lineage>
</organism>
<feature type="compositionally biased region" description="Polar residues" evidence="2">
    <location>
        <begin position="657"/>
        <end position="667"/>
    </location>
</feature>
<feature type="compositionally biased region" description="Basic and acidic residues" evidence="2">
    <location>
        <begin position="110"/>
        <end position="134"/>
    </location>
</feature>
<dbReference type="PANTHER" id="PTHR23176">
    <property type="entry name" value="RHO/RAC/CDC GTPASE-ACTIVATING PROTEIN"/>
    <property type="match status" value="1"/>
</dbReference>
<proteinExistence type="predicted"/>
<gene>
    <name evidence="4" type="ORF">B0A50_05615</name>
</gene>
<dbReference type="OrthoDB" id="185175at2759"/>
<dbReference type="GO" id="GO:0007165">
    <property type="term" value="P:signal transduction"/>
    <property type="evidence" value="ECO:0007669"/>
    <property type="project" value="InterPro"/>
</dbReference>
<dbReference type="PANTHER" id="PTHR23176:SF125">
    <property type="entry name" value="GTPASE ACTIVATOR (BEM2), PUTATIVE (AFU_ORTHOLOGUE AFUA_7G04450)-RELATED"/>
    <property type="match status" value="1"/>
</dbReference>
<reference evidence="4 5" key="1">
    <citation type="submission" date="2017-03" db="EMBL/GenBank/DDBJ databases">
        <title>Genomes of endolithic fungi from Antarctica.</title>
        <authorList>
            <person name="Coleine C."/>
            <person name="Masonjones S."/>
            <person name="Stajich J.E."/>
        </authorList>
    </citation>
    <scope>NUCLEOTIDE SEQUENCE [LARGE SCALE GENOMIC DNA]</scope>
    <source>
        <strain evidence="4 5">CCFEE 6315</strain>
    </source>
</reference>
<feature type="compositionally biased region" description="Basic and acidic residues" evidence="2">
    <location>
        <begin position="183"/>
        <end position="197"/>
    </location>
</feature>
<dbReference type="SMART" id="SM00324">
    <property type="entry name" value="RhoGAP"/>
    <property type="match status" value="1"/>
</dbReference>
<feature type="domain" description="Rho-GAP" evidence="3">
    <location>
        <begin position="353"/>
        <end position="561"/>
    </location>
</feature>
<dbReference type="GO" id="GO:0005938">
    <property type="term" value="C:cell cortex"/>
    <property type="evidence" value="ECO:0007669"/>
    <property type="project" value="UniProtKB-ARBA"/>
</dbReference>
<feature type="region of interest" description="Disordered" evidence="2">
    <location>
        <begin position="580"/>
        <end position="699"/>
    </location>
</feature>
<feature type="compositionally biased region" description="Pro residues" evidence="2">
    <location>
        <begin position="82"/>
        <end position="91"/>
    </location>
</feature>
<evidence type="ECO:0000313" key="4">
    <source>
        <dbReference type="EMBL" id="TKA25860.1"/>
    </source>
</evidence>
<dbReference type="PROSITE" id="PS50238">
    <property type="entry name" value="RHOGAP"/>
    <property type="match status" value="1"/>
</dbReference>
<accession>A0A4U0TUA7</accession>
<dbReference type="InterPro" id="IPR000198">
    <property type="entry name" value="RhoGAP_dom"/>
</dbReference>
<feature type="compositionally biased region" description="Basic and acidic residues" evidence="2">
    <location>
        <begin position="272"/>
        <end position="286"/>
    </location>
</feature>
<feature type="compositionally biased region" description="Polar residues" evidence="2">
    <location>
        <begin position="45"/>
        <end position="62"/>
    </location>
</feature>
<dbReference type="AlphaFoldDB" id="A0A4U0TUA7"/>
<evidence type="ECO:0000256" key="1">
    <source>
        <dbReference type="ARBA" id="ARBA00022468"/>
    </source>
</evidence>
<comment type="caution">
    <text evidence="4">The sequence shown here is derived from an EMBL/GenBank/DDBJ whole genome shotgun (WGS) entry which is preliminary data.</text>
</comment>
<dbReference type="Gene3D" id="1.10.555.10">
    <property type="entry name" value="Rho GTPase activation protein"/>
    <property type="match status" value="1"/>
</dbReference>